<dbReference type="InterPro" id="IPR027474">
    <property type="entry name" value="L-asparaginase_N"/>
</dbReference>
<proteinExistence type="inferred from homology"/>
<dbReference type="NCBIfam" id="TIGR00519">
    <property type="entry name" value="asnASE_I"/>
    <property type="match status" value="1"/>
</dbReference>
<evidence type="ECO:0000313" key="8">
    <source>
        <dbReference type="EMBL" id="KGE15551.1"/>
    </source>
</evidence>
<dbReference type="AlphaFoldDB" id="A0A0B8T3A6"/>
<evidence type="ECO:0000259" key="6">
    <source>
        <dbReference type="Pfam" id="PF00710"/>
    </source>
</evidence>
<dbReference type="OrthoDB" id="9788068at2"/>
<dbReference type="PATRIC" id="fig|1229276.3.peg.676"/>
<protein>
    <recommendedName>
        <fullName evidence="2">asparaginase</fullName>
        <ecNumber evidence="2">3.5.1.1</ecNumber>
    </recommendedName>
</protein>
<sequence>MQNIFIIYTGGTIGMVKDPETGTFVPFDFELIARNLPDLARLNYKLTIHSFSPIIDSSNMKPSIWVEMAQIIRDNYEHYDGFVILHGSDTMSFSASILSFMLEGLQKPVILSGSQLPIGEIRTDARENMMTALEIASAKENGQSIIQEVCILFDNKLFRGNRSFKYNSAKFEAFRSPNYPVLAEAGIHINYNREALLDNTDKEFIMHSTLDNHVGVLKLFPGISPTFIQSILNADVRSIVMETFGSGNTMTDEWFLEMLSAAVKKGKNILDISQCKVGSVELGRYETSQGLKAIGVLNGYDMTFEAAVTKFMYLQGQLPDQESVAYWIEKDIRGELTVND</sequence>
<dbReference type="PIRSF" id="PIRSF500176">
    <property type="entry name" value="L_ASNase"/>
    <property type="match status" value="1"/>
</dbReference>
<accession>A0A0B8T3A6</accession>
<evidence type="ECO:0000259" key="7">
    <source>
        <dbReference type="Pfam" id="PF17763"/>
    </source>
</evidence>
<reference evidence="8 9" key="2">
    <citation type="journal article" date="2015" name="PLoS ONE">
        <title>Whole-Genome Optical Mapping and Finished Genome Sequence of Sphingobacterium deserti sp. nov., a New Species Isolated from the Western Desert of China.</title>
        <authorList>
            <person name="Teng C."/>
            <person name="Zhou Z."/>
            <person name="Molnar I."/>
            <person name="Li X."/>
            <person name="Tang R."/>
            <person name="Chen M."/>
            <person name="Wang L."/>
            <person name="Su S."/>
            <person name="Zhang W."/>
            <person name="Lin M."/>
        </authorList>
    </citation>
    <scope>NUCLEOTIDE SEQUENCE [LARGE SCALE GENOMIC DNA]</scope>
    <source>
        <strain evidence="9">ACCC05744</strain>
    </source>
</reference>
<dbReference type="Gene3D" id="3.40.50.40">
    <property type="match status" value="1"/>
</dbReference>
<dbReference type="eggNOG" id="COG0252">
    <property type="taxonomic scope" value="Bacteria"/>
</dbReference>
<organism evidence="8 9">
    <name type="scientific">Sphingobacterium deserti</name>
    <dbReference type="NCBI Taxonomy" id="1229276"/>
    <lineage>
        <taxon>Bacteria</taxon>
        <taxon>Pseudomonadati</taxon>
        <taxon>Bacteroidota</taxon>
        <taxon>Sphingobacteriia</taxon>
        <taxon>Sphingobacteriales</taxon>
        <taxon>Sphingobacteriaceae</taxon>
        <taxon>Sphingobacterium</taxon>
    </lineage>
</organism>
<evidence type="ECO:0000313" key="9">
    <source>
        <dbReference type="Proteomes" id="UP000031802"/>
    </source>
</evidence>
<dbReference type="InterPro" id="IPR006034">
    <property type="entry name" value="Asparaginase/glutaminase-like"/>
</dbReference>
<feature type="active site" evidence="5">
    <location>
        <position position="12"/>
    </location>
</feature>
<dbReference type="RefSeq" id="WP_037495259.1">
    <property type="nucleotide sequence ID" value="NZ_JJMU01000010.1"/>
</dbReference>
<dbReference type="InterPro" id="IPR041725">
    <property type="entry name" value="L-asparaginase_I"/>
</dbReference>
<keyword evidence="3" id="KW-0378">Hydrolase</keyword>
<dbReference type="PROSITE" id="PS00144">
    <property type="entry name" value="ASN_GLN_ASE_1"/>
    <property type="match status" value="1"/>
</dbReference>
<dbReference type="InterPro" id="IPR036152">
    <property type="entry name" value="Asp/glu_Ase-like_sf"/>
</dbReference>
<dbReference type="InterPro" id="IPR037152">
    <property type="entry name" value="L-asparaginase_N_sf"/>
</dbReference>
<evidence type="ECO:0000256" key="2">
    <source>
        <dbReference type="ARBA" id="ARBA00012920"/>
    </source>
</evidence>
<comment type="similarity">
    <text evidence="1">Belongs to the asparaginase 1 family.</text>
</comment>
<dbReference type="PANTHER" id="PTHR11707:SF28">
    <property type="entry name" value="60 KDA LYSOPHOSPHOLIPASE"/>
    <property type="match status" value="1"/>
</dbReference>
<dbReference type="FunFam" id="3.40.50.40:FF:000001">
    <property type="entry name" value="L-asparaginase 1"/>
    <property type="match status" value="1"/>
</dbReference>
<dbReference type="EMBL" id="JJMU01000010">
    <property type="protein sequence ID" value="KGE15551.1"/>
    <property type="molecule type" value="Genomic_DNA"/>
</dbReference>
<evidence type="ECO:0000256" key="4">
    <source>
        <dbReference type="PIRSR" id="PIRSR001220-1"/>
    </source>
</evidence>
<dbReference type="Pfam" id="PF17763">
    <property type="entry name" value="Asparaginase_C"/>
    <property type="match status" value="1"/>
</dbReference>
<dbReference type="GO" id="GO:0009066">
    <property type="term" value="P:aspartate family amino acid metabolic process"/>
    <property type="evidence" value="ECO:0007669"/>
    <property type="project" value="UniProtKB-ARBA"/>
</dbReference>
<dbReference type="InterPro" id="IPR006033">
    <property type="entry name" value="AsnA_fam"/>
</dbReference>
<dbReference type="PANTHER" id="PTHR11707">
    <property type="entry name" value="L-ASPARAGINASE"/>
    <property type="match status" value="1"/>
</dbReference>
<reference evidence="9" key="1">
    <citation type="submission" date="2014-04" db="EMBL/GenBank/DDBJ databases">
        <title>Whole-Genome optical mapping and complete genome sequence of Sphingobacterium deserti sp. nov., a new spaces isolated from desert in the west of China.</title>
        <authorList>
            <person name="Teng C."/>
            <person name="Zhou Z."/>
            <person name="Li X."/>
            <person name="Chen M."/>
            <person name="Lin M."/>
            <person name="Wang L."/>
            <person name="Su S."/>
            <person name="Zhang C."/>
            <person name="Zhang W."/>
        </authorList>
    </citation>
    <scope>NUCLEOTIDE SEQUENCE [LARGE SCALE GENOMIC DNA]</scope>
    <source>
        <strain evidence="9">ACCC05744</strain>
    </source>
</reference>
<evidence type="ECO:0000256" key="5">
    <source>
        <dbReference type="PROSITE-ProRule" id="PRU10099"/>
    </source>
</evidence>
<dbReference type="PROSITE" id="PS51732">
    <property type="entry name" value="ASN_GLN_ASE_3"/>
    <property type="match status" value="1"/>
</dbReference>
<comment type="caution">
    <text evidence="8">The sequence shown here is derived from an EMBL/GenBank/DDBJ whole genome shotgun (WGS) entry which is preliminary data.</text>
</comment>
<dbReference type="InterPro" id="IPR027473">
    <property type="entry name" value="L-asparaginase_C"/>
</dbReference>
<dbReference type="PIRSF" id="PIRSF001220">
    <property type="entry name" value="L-ASNase_gatD"/>
    <property type="match status" value="1"/>
</dbReference>
<feature type="active site" description="O-isoaspartyl threonine intermediate" evidence="4">
    <location>
        <position position="12"/>
    </location>
</feature>
<name>A0A0B8T3A6_9SPHI</name>
<dbReference type="PRINTS" id="PR00139">
    <property type="entry name" value="ASNGLNASE"/>
</dbReference>
<dbReference type="CDD" id="cd08963">
    <property type="entry name" value="L-asparaginase_I"/>
    <property type="match status" value="1"/>
</dbReference>
<dbReference type="GO" id="GO:0004067">
    <property type="term" value="F:asparaginase activity"/>
    <property type="evidence" value="ECO:0007669"/>
    <property type="project" value="UniProtKB-UniRule"/>
</dbReference>
<evidence type="ECO:0000256" key="1">
    <source>
        <dbReference type="ARBA" id="ARBA00010518"/>
    </source>
</evidence>
<evidence type="ECO:0000256" key="3">
    <source>
        <dbReference type="ARBA" id="ARBA00022801"/>
    </source>
</evidence>
<dbReference type="FunFam" id="3.40.50.1170:FF:000001">
    <property type="entry name" value="L-asparaginase 2"/>
    <property type="match status" value="1"/>
</dbReference>
<gene>
    <name evidence="8" type="ORF">DI53_0655</name>
</gene>
<dbReference type="Pfam" id="PF00710">
    <property type="entry name" value="Asparaginase"/>
    <property type="match status" value="1"/>
</dbReference>
<dbReference type="InterPro" id="IPR020827">
    <property type="entry name" value="Asparaginase/glutaminase_AS1"/>
</dbReference>
<dbReference type="Gene3D" id="3.40.50.1170">
    <property type="entry name" value="L-asparaginase, N-terminal domain"/>
    <property type="match status" value="1"/>
</dbReference>
<dbReference type="EC" id="3.5.1.1" evidence="2"/>
<dbReference type="STRING" id="1229276.DI53_0655"/>
<dbReference type="SMART" id="SM00870">
    <property type="entry name" value="Asparaginase"/>
    <property type="match status" value="1"/>
</dbReference>
<feature type="domain" description="Asparaginase/glutaminase C-terminal" evidence="7">
    <location>
        <begin position="213"/>
        <end position="324"/>
    </location>
</feature>
<dbReference type="InterPro" id="IPR040919">
    <property type="entry name" value="Asparaginase_C"/>
</dbReference>
<feature type="domain" description="L-asparaginase N-terminal" evidence="6">
    <location>
        <begin position="3"/>
        <end position="195"/>
    </location>
</feature>
<keyword evidence="9" id="KW-1185">Reference proteome</keyword>
<dbReference type="Proteomes" id="UP000031802">
    <property type="component" value="Unassembled WGS sequence"/>
</dbReference>
<dbReference type="SUPFAM" id="SSF53774">
    <property type="entry name" value="Glutaminase/Asparaginase"/>
    <property type="match status" value="1"/>
</dbReference>